<protein>
    <submittedName>
        <fullName evidence="3">Transporter</fullName>
    </submittedName>
</protein>
<dbReference type="GeneID" id="40266470"/>
<dbReference type="EMBL" id="CP040330">
    <property type="protein sequence ID" value="QCS43466.1"/>
    <property type="molecule type" value="Genomic_DNA"/>
</dbReference>
<feature type="region of interest" description="Disordered" evidence="1">
    <location>
        <begin position="147"/>
        <end position="167"/>
    </location>
</feature>
<reference evidence="4" key="1">
    <citation type="submission" date="2019-05" db="EMBL/GenBank/DDBJ databases">
        <title>Genome sequence and methylation pattern of the halophilic Archaeon Natrinema versiforme BOL5-4.</title>
        <authorList>
            <person name="DasSarma P."/>
            <person name="Anton B.P."/>
            <person name="DasSarma S.L."/>
            <person name="Martinez F.L."/>
            <person name="Guzman D."/>
            <person name="Roberts R.J."/>
            <person name="DasSarma S."/>
        </authorList>
    </citation>
    <scope>NUCLEOTIDE SEQUENCE [LARGE SCALE GENOMIC DNA]</scope>
    <source>
        <strain evidence="4">BOL5-4</strain>
    </source>
</reference>
<evidence type="ECO:0000313" key="4">
    <source>
        <dbReference type="Proteomes" id="UP000302218"/>
    </source>
</evidence>
<feature type="region of interest" description="Disordered" evidence="1">
    <location>
        <begin position="228"/>
        <end position="248"/>
    </location>
</feature>
<feature type="transmembrane region" description="Helical" evidence="2">
    <location>
        <begin position="340"/>
        <end position="373"/>
    </location>
</feature>
<feature type="transmembrane region" description="Helical" evidence="2">
    <location>
        <begin position="43"/>
        <end position="64"/>
    </location>
</feature>
<dbReference type="InterPro" id="IPR036259">
    <property type="entry name" value="MFS_trans_sf"/>
</dbReference>
<keyword evidence="2" id="KW-0812">Transmembrane</keyword>
<evidence type="ECO:0000256" key="2">
    <source>
        <dbReference type="SAM" id="Phobius"/>
    </source>
</evidence>
<keyword evidence="2" id="KW-0472">Membrane</keyword>
<proteinExistence type="predicted"/>
<organism evidence="3 4">
    <name type="scientific">Natrinema versiforme</name>
    <dbReference type="NCBI Taxonomy" id="88724"/>
    <lineage>
        <taxon>Archaea</taxon>
        <taxon>Methanobacteriati</taxon>
        <taxon>Methanobacteriota</taxon>
        <taxon>Stenosarchaea group</taxon>
        <taxon>Halobacteria</taxon>
        <taxon>Halobacteriales</taxon>
        <taxon>Natrialbaceae</taxon>
        <taxon>Natrinema</taxon>
    </lineage>
</organism>
<keyword evidence="2" id="KW-1133">Transmembrane helix</keyword>
<dbReference type="RefSeq" id="WP_138245924.1">
    <property type="nucleotide sequence ID" value="NZ_CP040330.1"/>
</dbReference>
<feature type="transmembrane region" description="Helical" evidence="2">
    <location>
        <begin position="84"/>
        <end position="103"/>
    </location>
</feature>
<feature type="transmembrane region" description="Helical" evidence="2">
    <location>
        <begin position="109"/>
        <end position="130"/>
    </location>
</feature>
<name>A0A4V1FZY5_9EURY</name>
<dbReference type="Gene3D" id="1.20.1250.20">
    <property type="entry name" value="MFS general substrate transporter like domains"/>
    <property type="match status" value="1"/>
</dbReference>
<sequence>MTQHSIDPVERSDPVRLVCLATLVSTHGLIRLAERYLPEFVSALGYGPIVVGSLVTLGLGIAVAATEYSSGPIGGDSTPLEARAVAVLSALLAAVGLLAWAGSPALDTLLGTPLSALGWLAIGVALLQAWHVRGPARGFWPVDTRVTSSPSTAADEDRDCSPTRAVGSDRRTPVVLGALGVVAAATFATTAVASADTVRTGFALVAATGAAVAIVGAIALGTLGDRSPLSGGGAASDDREGGATTESDPSITVVRSAVSRLPDRRRWAVIGDAVVRVAIAGISPFLILLVVDYRPIALSVGGLSLAPAAVFGLFVLVEAAGATLGAVAFPALASRVDRRALLAVGLAALSLLPMALVAAPANAAVVAALFGLLGCRTAIEPLRPTVGSSGRASPVPGPRLPGEIRTAVRVAVVPAPLLGGLLYAIDPVVAFTVATTVGLLGVRELGRAFTSDRR</sequence>
<feature type="transmembrane region" description="Helical" evidence="2">
    <location>
        <begin position="174"/>
        <end position="195"/>
    </location>
</feature>
<dbReference type="Proteomes" id="UP000302218">
    <property type="component" value="Chromosome"/>
</dbReference>
<accession>A0A4V1FZY5</accession>
<dbReference type="AlphaFoldDB" id="A0A4V1FZY5"/>
<dbReference type="KEGG" id="nvr:FEJ81_14315"/>
<feature type="transmembrane region" description="Helical" evidence="2">
    <location>
        <begin position="311"/>
        <end position="333"/>
    </location>
</feature>
<evidence type="ECO:0000313" key="3">
    <source>
        <dbReference type="EMBL" id="QCS43466.1"/>
    </source>
</evidence>
<evidence type="ECO:0000256" key="1">
    <source>
        <dbReference type="SAM" id="MobiDB-lite"/>
    </source>
</evidence>
<gene>
    <name evidence="3" type="ORF">FEJ81_14315</name>
</gene>
<dbReference type="OrthoDB" id="170734at2157"/>
<feature type="transmembrane region" description="Helical" evidence="2">
    <location>
        <begin position="201"/>
        <end position="223"/>
    </location>
</feature>
<feature type="transmembrane region" description="Helical" evidence="2">
    <location>
        <begin position="273"/>
        <end position="291"/>
    </location>
</feature>
<feature type="transmembrane region" description="Helical" evidence="2">
    <location>
        <begin position="421"/>
        <end position="442"/>
    </location>
</feature>